<feature type="domain" description="EGF-like calcium-binding" evidence="5">
    <location>
        <begin position="412"/>
        <end position="455"/>
    </location>
</feature>
<evidence type="ECO:0008006" key="9">
    <source>
        <dbReference type="Google" id="ProtNLM"/>
    </source>
</evidence>
<feature type="domain" description="EGF-like calcium-binding" evidence="5">
    <location>
        <begin position="371"/>
        <end position="411"/>
    </location>
</feature>
<feature type="domain" description="EGF-like" evidence="6">
    <location>
        <begin position="510"/>
        <end position="550"/>
    </location>
</feature>
<evidence type="ECO:0000259" key="5">
    <source>
        <dbReference type="SMART" id="SM00179"/>
    </source>
</evidence>
<keyword evidence="3" id="KW-1015">Disulfide bond</keyword>
<evidence type="ECO:0000256" key="2">
    <source>
        <dbReference type="ARBA" id="ARBA00022737"/>
    </source>
</evidence>
<evidence type="ECO:0000259" key="6">
    <source>
        <dbReference type="SMART" id="SM00181"/>
    </source>
</evidence>
<name>A0AAE0L5P2_9CHLO</name>
<dbReference type="EMBL" id="LGRX02008660">
    <property type="protein sequence ID" value="KAK3273063.1"/>
    <property type="molecule type" value="Genomic_DNA"/>
</dbReference>
<feature type="compositionally biased region" description="Low complexity" evidence="4">
    <location>
        <begin position="227"/>
        <end position="236"/>
    </location>
</feature>
<evidence type="ECO:0000313" key="7">
    <source>
        <dbReference type="EMBL" id="KAK3273063.1"/>
    </source>
</evidence>
<keyword evidence="8" id="KW-1185">Reference proteome</keyword>
<feature type="region of interest" description="Disordered" evidence="4">
    <location>
        <begin position="150"/>
        <end position="249"/>
    </location>
</feature>
<dbReference type="Proteomes" id="UP001190700">
    <property type="component" value="Unassembled WGS sequence"/>
</dbReference>
<feature type="compositionally biased region" description="Low complexity" evidence="4">
    <location>
        <begin position="150"/>
        <end position="165"/>
    </location>
</feature>
<keyword evidence="2" id="KW-0677">Repeat</keyword>
<dbReference type="Pfam" id="PF12662">
    <property type="entry name" value="cEGF"/>
    <property type="match status" value="1"/>
</dbReference>
<dbReference type="InterPro" id="IPR001881">
    <property type="entry name" value="EGF-like_Ca-bd_dom"/>
</dbReference>
<feature type="compositionally biased region" description="Low complexity" evidence="4">
    <location>
        <begin position="194"/>
        <end position="212"/>
    </location>
</feature>
<organism evidence="7 8">
    <name type="scientific">Cymbomonas tetramitiformis</name>
    <dbReference type="NCBI Taxonomy" id="36881"/>
    <lineage>
        <taxon>Eukaryota</taxon>
        <taxon>Viridiplantae</taxon>
        <taxon>Chlorophyta</taxon>
        <taxon>Pyramimonadophyceae</taxon>
        <taxon>Pyramimonadales</taxon>
        <taxon>Pyramimonadaceae</taxon>
        <taxon>Cymbomonas</taxon>
    </lineage>
</organism>
<dbReference type="PANTHER" id="PTHR10199">
    <property type="entry name" value="THROMBOSPONDIN"/>
    <property type="match status" value="1"/>
</dbReference>
<dbReference type="Gene3D" id="2.10.25.10">
    <property type="entry name" value="Laminin"/>
    <property type="match status" value="1"/>
</dbReference>
<evidence type="ECO:0000313" key="8">
    <source>
        <dbReference type="Proteomes" id="UP001190700"/>
    </source>
</evidence>
<reference evidence="7 8" key="1">
    <citation type="journal article" date="2015" name="Genome Biol. Evol.">
        <title>Comparative Genomics of a Bacterivorous Green Alga Reveals Evolutionary Causalities and Consequences of Phago-Mixotrophic Mode of Nutrition.</title>
        <authorList>
            <person name="Burns J.A."/>
            <person name="Paasch A."/>
            <person name="Narechania A."/>
            <person name="Kim E."/>
        </authorList>
    </citation>
    <scope>NUCLEOTIDE SEQUENCE [LARGE SCALE GENOMIC DNA]</scope>
    <source>
        <strain evidence="7 8">PLY_AMNH</strain>
    </source>
</reference>
<comment type="caution">
    <text evidence="7">The sequence shown here is derived from an EMBL/GenBank/DDBJ whole genome shotgun (WGS) entry which is preliminary data.</text>
</comment>
<evidence type="ECO:0000256" key="4">
    <source>
        <dbReference type="SAM" id="MobiDB-lite"/>
    </source>
</evidence>
<dbReference type="GO" id="GO:0005509">
    <property type="term" value="F:calcium ion binding"/>
    <property type="evidence" value="ECO:0007669"/>
    <property type="project" value="InterPro"/>
</dbReference>
<accession>A0AAE0L5P2</accession>
<protein>
    <recommendedName>
        <fullName evidence="9">EGF-like domain-containing protein</fullName>
    </recommendedName>
</protein>
<dbReference type="InterPro" id="IPR026823">
    <property type="entry name" value="cEGF"/>
</dbReference>
<feature type="non-terminal residue" evidence="7">
    <location>
        <position position="646"/>
    </location>
</feature>
<evidence type="ECO:0000256" key="3">
    <source>
        <dbReference type="ARBA" id="ARBA00023157"/>
    </source>
</evidence>
<feature type="domain" description="EGF-like" evidence="6">
    <location>
        <begin position="553"/>
        <end position="600"/>
    </location>
</feature>
<evidence type="ECO:0000256" key="1">
    <source>
        <dbReference type="ARBA" id="ARBA00022536"/>
    </source>
</evidence>
<dbReference type="SMART" id="SM00181">
    <property type="entry name" value="EGF"/>
    <property type="match status" value="5"/>
</dbReference>
<dbReference type="SMART" id="SM00179">
    <property type="entry name" value="EGF_CA"/>
    <property type="match status" value="3"/>
</dbReference>
<keyword evidence="1" id="KW-0245">EGF-like domain</keyword>
<feature type="domain" description="EGF-like calcium-binding" evidence="5">
    <location>
        <begin position="507"/>
        <end position="550"/>
    </location>
</feature>
<proteinExistence type="predicted"/>
<feature type="domain" description="EGF-like" evidence="6">
    <location>
        <begin position="460"/>
        <end position="506"/>
    </location>
</feature>
<gene>
    <name evidence="7" type="ORF">CYMTET_18677</name>
</gene>
<dbReference type="AlphaFoldDB" id="A0AAE0L5P2"/>
<feature type="domain" description="EGF-like" evidence="6">
    <location>
        <begin position="415"/>
        <end position="455"/>
    </location>
</feature>
<sequence>MTTCLTVAGLSSSVSSMDMNSANNFTITFSSLSYADLVADAAFLYQFTSDYKSAIATSAGVPTTQVGIYSISAGSVVVVSSVEYTDTDIAAGSSPDTFASTLADTSLLAELFSASDVLNSYASSASASALSKMVVTASAPTVASSAEVVAVDDGTTGGTPATDEAMVPENEPFSSSTDATIGPAPSADDEEAVPPEAAVSSSTLDTDTTAASPVNGMVVPEADAATSSSSSSSSSSHTDTTIAPAPSALDEVVVPEVDIVSNSSNSRTDTIIAPAPSALDEVAVSEADAVSSSNRSGSTDAAMALAPSAVEMAVQEAETPSTTPNTSIAPAPSAVEGMAAPEADAVIDYAIGTPDSFSETALIERDGPVGNPCLTSSPCDVLVACTPSSTTGGYTCGVCPAGYAGDGSTCTDIDECSAADNGGCAVQAECTNIPGGRTCGGCPEGMLGSGDSRCLPSSDSCTDDNGGCDLLTVCTDTLDDGNSNGSALNCGECPAGYVGSGATGCIDEDACATSGGEACYGACVDVQAPGTGFKCASCPAGMVGDGTSCIANLCFDGNGGCDATVTCTMDFSTGTAACGECPCGYAPEEDPSLSSGWRCAEVDGCFEVGEEGIGCRDVDECAEENGQCWVLASSPEGLRSTCINKL</sequence>
<feature type="domain" description="EGF-like" evidence="6">
    <location>
        <begin position="372"/>
        <end position="411"/>
    </location>
</feature>
<dbReference type="InterPro" id="IPR000742">
    <property type="entry name" value="EGF"/>
</dbReference>